<evidence type="ECO:0000313" key="3">
    <source>
        <dbReference type="Proteomes" id="UP001341444"/>
    </source>
</evidence>
<keyword evidence="3" id="KW-1185">Reference proteome</keyword>
<reference evidence="2 3" key="1">
    <citation type="submission" date="2023-03" db="EMBL/GenBank/DDBJ databases">
        <title>Bacillus Genome Sequencing.</title>
        <authorList>
            <person name="Dunlap C."/>
        </authorList>
    </citation>
    <scope>NUCLEOTIDE SEQUENCE [LARGE SCALE GENOMIC DNA]</scope>
    <source>
        <strain evidence="2 3">B-23453</strain>
    </source>
</reference>
<feature type="region of interest" description="Disordered" evidence="1">
    <location>
        <begin position="32"/>
        <end position="75"/>
    </location>
</feature>
<evidence type="ECO:0000313" key="2">
    <source>
        <dbReference type="EMBL" id="MED1205277.1"/>
    </source>
</evidence>
<protein>
    <submittedName>
        <fullName evidence="2">Uncharacterized protein</fullName>
    </submittedName>
</protein>
<accession>A0ABU6MPX3</accession>
<comment type="caution">
    <text evidence="2">The sequence shown here is derived from an EMBL/GenBank/DDBJ whole genome shotgun (WGS) entry which is preliminary data.</text>
</comment>
<gene>
    <name evidence="2" type="ORF">P4T90_19695</name>
</gene>
<dbReference type="EMBL" id="JARMAB010000031">
    <property type="protein sequence ID" value="MED1205277.1"/>
    <property type="molecule type" value="Genomic_DNA"/>
</dbReference>
<dbReference type="Proteomes" id="UP001341444">
    <property type="component" value="Unassembled WGS sequence"/>
</dbReference>
<proteinExistence type="predicted"/>
<dbReference type="RefSeq" id="WP_157090735.1">
    <property type="nucleotide sequence ID" value="NZ_JARMAB010000031.1"/>
</dbReference>
<organism evidence="2 3">
    <name type="scientific">Heyndrickxia acidicola</name>
    <dbReference type="NCBI Taxonomy" id="209389"/>
    <lineage>
        <taxon>Bacteria</taxon>
        <taxon>Bacillati</taxon>
        <taxon>Bacillota</taxon>
        <taxon>Bacilli</taxon>
        <taxon>Bacillales</taxon>
        <taxon>Bacillaceae</taxon>
        <taxon>Heyndrickxia</taxon>
    </lineage>
</organism>
<name>A0ABU6MPX3_9BACI</name>
<sequence>MTRALPLYLVNTYVDLNPKLIGAEGTRLLRDQRVRGDPAGAQRRGGSTTAPRKASAFSGNQPAGSSGHFPYLCLS</sequence>
<evidence type="ECO:0000256" key="1">
    <source>
        <dbReference type="SAM" id="MobiDB-lite"/>
    </source>
</evidence>